<keyword evidence="7" id="KW-0813">Transport</keyword>
<evidence type="ECO:0000256" key="5">
    <source>
        <dbReference type="ARBA" id="ARBA00022989"/>
    </source>
</evidence>
<evidence type="ECO:0000256" key="4">
    <source>
        <dbReference type="ARBA" id="ARBA00022692"/>
    </source>
</evidence>
<sequence length="346" mass="37165">MARAPPSSTRAGAWRTSRLSRRTFRGRPRLPGWHQSPIAAAGALNTVQFPSRQEPAVDLSAAETFLRVTLLDVGLKVLAAIAFWVVGRWLIGRVIGIVRATMNRNSIDPTLTKYLGSIINIALNIALVLGILGYFGVQTTSFAAMLAGAGVAIGAAWSGMLGNFAAGAFMLVLRPFKVGDFVTVGGVTGTVHELGLFGTTLITPDNVMTLIGNGKIFADTIQNFSTLPVRRVDRVAQLSGAVDLAEARTRLREAVSRIPNVQTSPAPEVNLLDLNLLGPVIAVRPYCDNQHYWQVYFDTNEAIVRTCKEAGWPAPTPASITMLSGLPEFERRGELKGRTGLEAAAM</sequence>
<dbReference type="Gene3D" id="2.30.30.60">
    <property type="match status" value="1"/>
</dbReference>
<dbReference type="Pfam" id="PF00924">
    <property type="entry name" value="MS_channel_2nd"/>
    <property type="match status" value="1"/>
</dbReference>
<feature type="transmembrane region" description="Helical" evidence="7">
    <location>
        <begin position="73"/>
        <end position="91"/>
    </location>
</feature>
<feature type="transmembrane region" description="Helical" evidence="7">
    <location>
        <begin position="142"/>
        <end position="173"/>
    </location>
</feature>
<dbReference type="GO" id="GO:0005886">
    <property type="term" value="C:plasma membrane"/>
    <property type="evidence" value="ECO:0007669"/>
    <property type="project" value="UniProtKB-SubCell"/>
</dbReference>
<evidence type="ECO:0000313" key="9">
    <source>
        <dbReference type="EMBL" id="MBL0394570.1"/>
    </source>
</evidence>
<evidence type="ECO:0000259" key="8">
    <source>
        <dbReference type="Pfam" id="PF00924"/>
    </source>
</evidence>
<keyword evidence="7" id="KW-0406">Ion transport</keyword>
<evidence type="ECO:0000256" key="1">
    <source>
        <dbReference type="ARBA" id="ARBA00004651"/>
    </source>
</evidence>
<keyword evidence="5 7" id="KW-1133">Transmembrane helix</keyword>
<dbReference type="InterPro" id="IPR011066">
    <property type="entry name" value="MscS_channel_C_sf"/>
</dbReference>
<feature type="domain" description="Mechanosensitive ion channel MscS" evidence="8">
    <location>
        <begin position="161"/>
        <end position="225"/>
    </location>
</feature>
<organism evidence="9 10">
    <name type="scientific">Ramlibacter monticola</name>
    <dbReference type="NCBI Taxonomy" id="1926872"/>
    <lineage>
        <taxon>Bacteria</taxon>
        <taxon>Pseudomonadati</taxon>
        <taxon>Pseudomonadota</taxon>
        <taxon>Betaproteobacteria</taxon>
        <taxon>Burkholderiales</taxon>
        <taxon>Comamonadaceae</taxon>
        <taxon>Ramlibacter</taxon>
    </lineage>
</organism>
<feature type="transmembrane region" description="Helical" evidence="7">
    <location>
        <begin position="111"/>
        <end position="136"/>
    </location>
</feature>
<dbReference type="PANTHER" id="PTHR30221:SF3">
    <property type="entry name" value="SMALL-CONDUCTANCE MECHANOSENSITIVE CHANNEL"/>
    <property type="match status" value="1"/>
</dbReference>
<comment type="similarity">
    <text evidence="2 7">Belongs to the MscS (TC 1.A.23) family.</text>
</comment>
<keyword evidence="10" id="KW-1185">Reference proteome</keyword>
<comment type="subcellular location">
    <subcellularLocation>
        <location evidence="7">Cell inner membrane</location>
        <topology evidence="7">Multi-pass membrane protein</topology>
    </subcellularLocation>
    <subcellularLocation>
        <location evidence="1">Cell membrane</location>
        <topology evidence="1">Multi-pass membrane protein</topology>
    </subcellularLocation>
</comment>
<evidence type="ECO:0000313" key="10">
    <source>
        <dbReference type="Proteomes" id="UP000599109"/>
    </source>
</evidence>
<dbReference type="SUPFAM" id="SSF82861">
    <property type="entry name" value="Mechanosensitive channel protein MscS (YggB), transmembrane region"/>
    <property type="match status" value="1"/>
</dbReference>
<dbReference type="AlphaFoldDB" id="A0A936Z8G7"/>
<dbReference type="EMBL" id="JAEQNE010000008">
    <property type="protein sequence ID" value="MBL0394570.1"/>
    <property type="molecule type" value="Genomic_DNA"/>
</dbReference>
<dbReference type="InterPro" id="IPR011014">
    <property type="entry name" value="MscS_channel_TM-2"/>
</dbReference>
<dbReference type="SUPFAM" id="SSF50182">
    <property type="entry name" value="Sm-like ribonucleoproteins"/>
    <property type="match status" value="1"/>
</dbReference>
<evidence type="ECO:0000256" key="7">
    <source>
        <dbReference type="RuleBase" id="RU369025"/>
    </source>
</evidence>
<dbReference type="SUPFAM" id="SSF82689">
    <property type="entry name" value="Mechanosensitive channel protein MscS (YggB), C-terminal domain"/>
    <property type="match status" value="1"/>
</dbReference>
<protein>
    <recommendedName>
        <fullName evidence="7">Small-conductance mechanosensitive channel</fullName>
    </recommendedName>
</protein>
<dbReference type="Gene3D" id="1.10.287.1260">
    <property type="match status" value="1"/>
</dbReference>
<name>A0A936Z8G7_9BURK</name>
<comment type="function">
    <text evidence="7">Mechanosensitive channel that participates in the regulation of osmotic pressure changes within the cell, opening in response to stretch forces in the membrane lipid bilayer, without the need for other proteins. Contributes to normal resistance to hypoosmotic shock. Forms an ion channel of 1.0 nanosiemens conductance with a slight preference for anions.</text>
</comment>
<accession>A0A936Z8G7</accession>
<keyword evidence="6 7" id="KW-0472">Membrane</keyword>
<keyword evidence="7" id="KW-0997">Cell inner membrane</keyword>
<dbReference type="Proteomes" id="UP000599109">
    <property type="component" value="Unassembled WGS sequence"/>
</dbReference>
<dbReference type="PANTHER" id="PTHR30221">
    <property type="entry name" value="SMALL-CONDUCTANCE MECHANOSENSITIVE CHANNEL"/>
    <property type="match status" value="1"/>
</dbReference>
<dbReference type="Gene3D" id="3.30.70.100">
    <property type="match status" value="1"/>
</dbReference>
<comment type="subunit">
    <text evidence="7">Homoheptamer.</text>
</comment>
<dbReference type="InterPro" id="IPR006685">
    <property type="entry name" value="MscS_channel_2nd"/>
</dbReference>
<keyword evidence="3" id="KW-1003">Cell membrane</keyword>
<proteinExistence type="inferred from homology"/>
<evidence type="ECO:0000256" key="6">
    <source>
        <dbReference type="ARBA" id="ARBA00023136"/>
    </source>
</evidence>
<dbReference type="InterPro" id="IPR010920">
    <property type="entry name" value="LSM_dom_sf"/>
</dbReference>
<dbReference type="InterPro" id="IPR023408">
    <property type="entry name" value="MscS_beta-dom_sf"/>
</dbReference>
<gene>
    <name evidence="9" type="ORF">JJ685_25750</name>
</gene>
<keyword evidence="7" id="KW-0407">Ion channel</keyword>
<dbReference type="GO" id="GO:0008381">
    <property type="term" value="F:mechanosensitive monoatomic ion channel activity"/>
    <property type="evidence" value="ECO:0007669"/>
    <property type="project" value="InterPro"/>
</dbReference>
<comment type="caution">
    <text evidence="9">The sequence shown here is derived from an EMBL/GenBank/DDBJ whole genome shotgun (WGS) entry which is preliminary data.</text>
</comment>
<evidence type="ECO:0000256" key="2">
    <source>
        <dbReference type="ARBA" id="ARBA00008017"/>
    </source>
</evidence>
<evidence type="ECO:0000256" key="3">
    <source>
        <dbReference type="ARBA" id="ARBA00022475"/>
    </source>
</evidence>
<comment type="caution">
    <text evidence="7">Lacks conserved residue(s) required for the propagation of feature annotation.</text>
</comment>
<reference evidence="9 10" key="1">
    <citation type="journal article" date="2017" name="Int. J. Syst. Evol. Microbiol.">
        <title>Ramlibacter monticola sp. nov., isolated from forest soil.</title>
        <authorList>
            <person name="Chaudhary D.K."/>
            <person name="Kim J."/>
        </authorList>
    </citation>
    <scope>NUCLEOTIDE SEQUENCE [LARGE SCALE GENOMIC DNA]</scope>
    <source>
        <strain evidence="9 10">KACC 19175</strain>
    </source>
</reference>
<dbReference type="InterPro" id="IPR045275">
    <property type="entry name" value="MscS_archaea/bacteria_type"/>
</dbReference>
<keyword evidence="4 7" id="KW-0812">Transmembrane</keyword>